<dbReference type="Pfam" id="PF25150">
    <property type="entry name" value="TPR_Trm732"/>
    <property type="match status" value="1"/>
</dbReference>
<reference evidence="7" key="1">
    <citation type="submission" date="2021-02" db="EMBL/GenBank/DDBJ databases">
        <authorList>
            <person name="Nowell W R."/>
        </authorList>
    </citation>
    <scope>NUCLEOTIDE SEQUENCE</scope>
    <source>
        <strain evidence="7">Ploen Becks lab</strain>
    </source>
</reference>
<dbReference type="PANTHER" id="PTHR14387">
    <property type="entry name" value="THADA/DEATH RECEPTOR INTERACTING PROTEIN"/>
    <property type="match status" value="1"/>
</dbReference>
<proteinExistence type="inferred from homology"/>
<evidence type="ECO:0000313" key="7">
    <source>
        <dbReference type="EMBL" id="CAF0722657.1"/>
    </source>
</evidence>
<dbReference type="Pfam" id="PF25151">
    <property type="entry name" value="TPR_Trm732_C"/>
    <property type="match status" value="1"/>
</dbReference>
<keyword evidence="2" id="KW-0819">tRNA processing</keyword>
<dbReference type="Proteomes" id="UP000663879">
    <property type="component" value="Unassembled WGS sequence"/>
</dbReference>
<dbReference type="OrthoDB" id="73997at2759"/>
<dbReference type="GO" id="GO:0005829">
    <property type="term" value="C:cytosol"/>
    <property type="evidence" value="ECO:0007669"/>
    <property type="project" value="TreeGrafter"/>
</dbReference>
<evidence type="ECO:0000259" key="4">
    <source>
        <dbReference type="Pfam" id="PF10350"/>
    </source>
</evidence>
<dbReference type="InterPro" id="IPR056842">
    <property type="entry name" value="THADA-like_TPR_C"/>
</dbReference>
<evidence type="ECO:0000256" key="3">
    <source>
        <dbReference type="ARBA" id="ARBA00035698"/>
    </source>
</evidence>
<protein>
    <recommendedName>
        <fullName evidence="3">tRNA (32-2'-O)-methyltransferase regulator THADA</fullName>
    </recommendedName>
</protein>
<evidence type="ECO:0000313" key="8">
    <source>
        <dbReference type="Proteomes" id="UP000663879"/>
    </source>
</evidence>
<evidence type="ECO:0000256" key="1">
    <source>
        <dbReference type="ARBA" id="ARBA00010409"/>
    </source>
</evidence>
<gene>
    <name evidence="7" type="ORF">OXX778_LOCUS2276</name>
</gene>
<dbReference type="Pfam" id="PF10350">
    <property type="entry name" value="DUF2428"/>
    <property type="match status" value="1"/>
</dbReference>
<feature type="domain" description="DUF2428" evidence="4">
    <location>
        <begin position="869"/>
        <end position="1122"/>
    </location>
</feature>
<comment type="similarity">
    <text evidence="1">Belongs to the THADA family.</text>
</comment>
<dbReference type="InterPro" id="IPR016024">
    <property type="entry name" value="ARM-type_fold"/>
</dbReference>
<comment type="caution">
    <text evidence="7">The sequence shown here is derived from an EMBL/GenBank/DDBJ whole genome shotgun (WGS) entry which is preliminary data.</text>
</comment>
<dbReference type="InterPro" id="IPR051954">
    <property type="entry name" value="tRNA_methyltransferase_THADA"/>
</dbReference>
<dbReference type="InterPro" id="IPR056843">
    <property type="entry name" value="THADA-like_TPR"/>
</dbReference>
<evidence type="ECO:0000256" key="2">
    <source>
        <dbReference type="ARBA" id="ARBA00022694"/>
    </source>
</evidence>
<feature type="domain" description="tRNA (32-2'-O)-methyltransferase regulator THADA-like C-terminal TPR repeats region" evidence="6">
    <location>
        <begin position="1124"/>
        <end position="1276"/>
    </location>
</feature>
<keyword evidence="8" id="KW-1185">Reference proteome</keyword>
<dbReference type="PANTHER" id="PTHR14387:SF7">
    <property type="entry name" value="THYROID ADENOMA-ASSOCIATED PROTEIN"/>
    <property type="match status" value="1"/>
</dbReference>
<dbReference type="GO" id="GO:0030488">
    <property type="term" value="P:tRNA methylation"/>
    <property type="evidence" value="ECO:0007669"/>
    <property type="project" value="TreeGrafter"/>
</dbReference>
<dbReference type="InterPro" id="IPR019442">
    <property type="entry name" value="THADA/TRM732_DUF2428"/>
</dbReference>
<organism evidence="7 8">
    <name type="scientific">Brachionus calyciflorus</name>
    <dbReference type="NCBI Taxonomy" id="104777"/>
    <lineage>
        <taxon>Eukaryota</taxon>
        <taxon>Metazoa</taxon>
        <taxon>Spiralia</taxon>
        <taxon>Gnathifera</taxon>
        <taxon>Rotifera</taxon>
        <taxon>Eurotatoria</taxon>
        <taxon>Monogononta</taxon>
        <taxon>Pseudotrocha</taxon>
        <taxon>Ploima</taxon>
        <taxon>Brachionidae</taxon>
        <taxon>Brachionus</taxon>
    </lineage>
</organism>
<sequence>MDEIFMLVEKFENLTLKIDDLNSPEKLDTLKNLLDTLKQNEKLFTVEHQDKLNIIIQFLAKELNRTSSKDIIRKLIIRSLNTLTKSKHSDLEPIRKILTSFLNEINVSIGQKLFILNVYLENLDQFGLNCVLSMKLECLRYLTNWCTEHKDELKVSTAPIAISKFVQNLQLLFKTLIIFLQKCHSISENKDDENIQKCLDQIYNSVMELLDLKSIFNLELGYAACMVQVLLKSFESTTIRDLIENSTHKSQVDIQDLCFYQAVLTMLKPQQILNDSFLDLFEKILLLTLNSSTESTDVGYSIAVSRTVNFWIVKLMEMINLKNDALGTLFESEHIWFNKLLGFIWSHFEHNIDVIRNTSLNNYRIILQTARSIKKENAENFYETEVEKSFEISWQSNSKLNALILLIENGCSIQTLSKYNQNLSSELIEAITERSSACLVADLYSRLFKAFRQETKDLDEWAHMWWNPILKCLESENKLRKSYTYEYVLPRVMKQYPDGISHCQKLTNNYSTIISCTKVSRSLGLLNQSQGVFGNVNVDVLEKAMVHHDEQTRLDSLALLCENPKTTESVQEIEFELIKKFLHFNSDTQSASYRQTVIASMKKLFFRFKDSWLFLAKQNVKSKKSPKNDCQIAQTTFQNLNCLYKNFVEWLLKFIFESLHLDSTFAKRNQNLLLLSLFIDIIGLRLTDDNDKCNNNNHTEVCFDFQSIFDRKRVLTLVECLWDTYTNNKNLALELLIKIDRNTFDKFDFAKEDYFKIALQLLSSRKPIDSMTSVYLMLFIQSKSDFSSIEKFKKITDLAVLNDSKSVNMFLVESILSEFRIHCQVARENLLIAALQKPVYGPLAAIRNLITQSVNEIKACEFTSEWKRIIDELIELCFEVSKVVSPIVNSKSPEGIFPTELVSMQPEIVNSDLLKSVTPQMLLVCCWRSMKEISLFFGDLVRLLPIEFESQKESSFLLASSQVNKIGDYFVRHLFETRHRGAFELAYIGFTSMCETFWKCNTGLYCNQTLKWTDYVLNLIQTEESKIKLCSTRRGGGLPFFVQAIVSTELVENGRKTLSKCMNVLLKLVEVNDADEENFSKVLAMYILSALFKDTRLGEDVLQYAETALIAAINGFDSVYWNVRNASTLLFSSLINRIFGVNRSKEEISKKNSMPGRMFFSKFPQLYQFFQNVISTSIETLESNLNAKLYLVVLILCHLFTLSDEITDPEALLHNYIPLLLKCSKSPVMKTRIFIAKSIASIVNLNRYPNLIQEIFVEHLDEKSLNDNNKIHGLLEILSCLIDKYNIFKFINFEEFFNNLEKLLEINHCAINYGSLLSLLTKIFYNQKTNFLNGKNIQILVQMADKLEKKSLYSMAKNLGNTKNFILPGTHDLLLAIGESYCIRVYTYANSECLFECLLDSFVDYSMNLKRGVVKFLNNMLQNNGSQEVFKTLEIIGLVFKTKMIEAVVNSSKIDNILNLKTVIFINY</sequence>
<dbReference type="SUPFAM" id="SSF48371">
    <property type="entry name" value="ARM repeat"/>
    <property type="match status" value="1"/>
</dbReference>
<feature type="domain" description="tRNA (32-2'-O)-methyltransferase regulator THADA-like TPR repeats region" evidence="5">
    <location>
        <begin position="461"/>
        <end position="729"/>
    </location>
</feature>
<name>A0A813MMQ1_9BILA</name>
<accession>A0A813MMQ1</accession>
<evidence type="ECO:0000259" key="5">
    <source>
        <dbReference type="Pfam" id="PF25150"/>
    </source>
</evidence>
<dbReference type="EMBL" id="CAJNOC010000173">
    <property type="protein sequence ID" value="CAF0722657.1"/>
    <property type="molecule type" value="Genomic_DNA"/>
</dbReference>
<evidence type="ECO:0000259" key="6">
    <source>
        <dbReference type="Pfam" id="PF25151"/>
    </source>
</evidence>